<keyword evidence="1" id="KW-1133">Transmembrane helix</keyword>
<evidence type="ECO:0000313" key="3">
    <source>
        <dbReference type="EMBL" id="RSX47176.1"/>
    </source>
</evidence>
<protein>
    <submittedName>
        <fullName evidence="3">Type VII secretion protein</fullName>
    </submittedName>
</protein>
<feature type="transmembrane region" description="Helical" evidence="1">
    <location>
        <begin position="336"/>
        <end position="355"/>
    </location>
</feature>
<dbReference type="Pfam" id="PF19053">
    <property type="entry name" value="EccD"/>
    <property type="match status" value="1"/>
</dbReference>
<feature type="transmembrane region" description="Helical" evidence="1">
    <location>
        <begin position="256"/>
        <end position="277"/>
    </location>
</feature>
<feature type="transmembrane region" description="Helical" evidence="1">
    <location>
        <begin position="309"/>
        <end position="330"/>
    </location>
</feature>
<feature type="transmembrane region" description="Helical" evidence="1">
    <location>
        <begin position="367"/>
        <end position="385"/>
    </location>
</feature>
<keyword evidence="1" id="KW-0812">Transmembrane</keyword>
<dbReference type="EMBL" id="QXGI01000005">
    <property type="protein sequence ID" value="RSX47176.1"/>
    <property type="molecule type" value="Genomic_DNA"/>
</dbReference>
<dbReference type="AlphaFoldDB" id="A0A430F663"/>
<feature type="transmembrane region" description="Helical" evidence="1">
    <location>
        <begin position="391"/>
        <end position="412"/>
    </location>
</feature>
<feature type="transmembrane region" description="Helical" evidence="1">
    <location>
        <begin position="424"/>
        <end position="443"/>
    </location>
</feature>
<dbReference type="Pfam" id="PF08817">
    <property type="entry name" value="YukD"/>
    <property type="match status" value="1"/>
</dbReference>
<feature type="transmembrane region" description="Helical" evidence="1">
    <location>
        <begin position="177"/>
        <end position="194"/>
    </location>
</feature>
<dbReference type="Proteomes" id="UP000288052">
    <property type="component" value="Unassembled WGS sequence"/>
</dbReference>
<evidence type="ECO:0000313" key="4">
    <source>
        <dbReference type="Proteomes" id="UP000288052"/>
    </source>
</evidence>
<gene>
    <name evidence="3" type="ORF">D2E22_1360</name>
</gene>
<dbReference type="InterPro" id="IPR024962">
    <property type="entry name" value="YukD-like"/>
</dbReference>
<organism evidence="3 4">
    <name type="scientific">Bifidobacterium castoris</name>
    <dbReference type="NCBI Taxonomy" id="2306972"/>
    <lineage>
        <taxon>Bacteria</taxon>
        <taxon>Bacillati</taxon>
        <taxon>Actinomycetota</taxon>
        <taxon>Actinomycetes</taxon>
        <taxon>Bifidobacteriales</taxon>
        <taxon>Bifidobacteriaceae</taxon>
        <taxon>Bifidobacterium</taxon>
    </lineage>
</organism>
<accession>A0A430F663</accession>
<feature type="transmembrane region" description="Helical" evidence="1">
    <location>
        <begin position="119"/>
        <end position="140"/>
    </location>
</feature>
<evidence type="ECO:0000259" key="2">
    <source>
        <dbReference type="Pfam" id="PF19053"/>
    </source>
</evidence>
<feature type="transmembrane region" description="Helical" evidence="1">
    <location>
        <begin position="229"/>
        <end position="250"/>
    </location>
</feature>
<proteinExistence type="predicted"/>
<keyword evidence="4" id="KW-1185">Reference proteome</keyword>
<feature type="transmembrane region" description="Helical" evidence="1">
    <location>
        <begin position="146"/>
        <end position="165"/>
    </location>
</feature>
<dbReference type="RefSeq" id="WP_126032355.1">
    <property type="nucleotide sequence ID" value="NZ_QXGI01000005.1"/>
</dbReference>
<feature type="transmembrane region" description="Helical" evidence="1">
    <location>
        <begin position="200"/>
        <end position="222"/>
    </location>
</feature>
<reference evidence="3 4" key="1">
    <citation type="submission" date="2018-09" db="EMBL/GenBank/DDBJ databases">
        <title>Characterization of the phylogenetic diversity of five novel species belonging to the genus Bifidobacterium.</title>
        <authorList>
            <person name="Lugli G.A."/>
            <person name="Duranti S."/>
            <person name="Milani C."/>
        </authorList>
    </citation>
    <scope>NUCLEOTIDE SEQUENCE [LARGE SCALE GENOMIC DNA]</scope>
    <source>
        <strain evidence="3 4">2020B</strain>
    </source>
</reference>
<keyword evidence="1" id="KW-0472">Membrane</keyword>
<name>A0A430F663_9BIFI</name>
<dbReference type="OrthoDB" id="4824971at2"/>
<dbReference type="InterPro" id="IPR044049">
    <property type="entry name" value="EccD_transm"/>
</dbReference>
<evidence type="ECO:0000256" key="1">
    <source>
        <dbReference type="SAM" id="Phobius"/>
    </source>
</evidence>
<feature type="domain" description="EccD-like transmembrane" evidence="2">
    <location>
        <begin position="120"/>
        <end position="440"/>
    </location>
</feature>
<comment type="caution">
    <text evidence="3">The sequence shown here is derived from an EMBL/GenBank/DDBJ whole genome shotgun (WGS) entry which is preliminary data.</text>
</comment>
<sequence>MPAPERERIQVTISYKSRAITVDAGPDCIVADLIPDIARKLGALDPTIVHGGYTLVTEDGRTLSPAQNLPSQQVTDHGVLTLRPGVLEDNEIVYDDVVEAVGDSVAKVYRPWTNEQTTITSLIISTGMLLMGAGILATIAPSILTASLALGFAIVLIALGAALNAQRLKVQSLTTSLVAAVFAAIGGFQLVMTLHPQPFYAGAALAGGCLGLFLIGIAQTFLCSSTRPYSLIPIAIGTVILIPSALSMLIPSAHVAIWIGTAAVVAVIGNLMPWICLSFSRISVHSPQSEAEIFELPEAVDINDVRSRYVFGSTLLFIARIAAAALLLIATPLLAALPSPFAGCICVAAYLGMLIGSRQIYTMQEMIATVGAAGAGLIITCLAFASAHGQYAPILTIFLICCALLAIVITYLTHKQSLFATRVADAAEIICLVAILPLAYLAIMA</sequence>